<dbReference type="AlphaFoldDB" id="A0A397PIL5"/>
<reference evidence="3 4" key="1">
    <citation type="submission" date="2018-08" db="EMBL/GenBank/DDBJ databases">
        <title>Genomic Encyclopedia of Archaeal and Bacterial Type Strains, Phase II (KMG-II): from individual species to whole genera.</title>
        <authorList>
            <person name="Goeker M."/>
        </authorList>
    </citation>
    <scope>NUCLEOTIDE SEQUENCE [LARGE SCALE GENOMIC DNA]</scope>
    <source>
        <strain evidence="3 4">DSM 5002</strain>
    </source>
</reference>
<feature type="domain" description="SH3b" evidence="2">
    <location>
        <begin position="45"/>
        <end position="108"/>
    </location>
</feature>
<sequence>MGRRRKNIGVARFVILCAVATAVLAVPPTGAQIQRETGESGLPLPRFVSLKANKVNVRRGPGYDHEIAWVFLRAGLPVEIIAEFDAWRQIRDSEGAEGWVLGSLLSGRRTALVAPWIKAKESRTFPLRAEDDKSSPVISRVGPRVLVNIMSCDGTWCEVVTRDIRGWIKQDSLWGVYPRETID</sequence>
<dbReference type="SMART" id="SM00287">
    <property type="entry name" value="SH3b"/>
    <property type="match status" value="1"/>
</dbReference>
<evidence type="ECO:0000256" key="1">
    <source>
        <dbReference type="SAM" id="SignalP"/>
    </source>
</evidence>
<keyword evidence="1" id="KW-0732">Signal</keyword>
<evidence type="ECO:0000259" key="2">
    <source>
        <dbReference type="SMART" id="SM00287"/>
    </source>
</evidence>
<feature type="signal peptide" evidence="1">
    <location>
        <begin position="1"/>
        <end position="25"/>
    </location>
</feature>
<dbReference type="OrthoDB" id="9810773at2"/>
<keyword evidence="4" id="KW-1185">Reference proteome</keyword>
<dbReference type="EMBL" id="QXDF01000002">
    <property type="protein sequence ID" value="RIA47729.1"/>
    <property type="molecule type" value="Genomic_DNA"/>
</dbReference>
<name>A0A397PIL5_9HYPH</name>
<dbReference type="RefSeq" id="WP_119062088.1">
    <property type="nucleotide sequence ID" value="NZ_QXDF01000002.1"/>
</dbReference>
<gene>
    <name evidence="3" type="ORF">BXY53_2296</name>
</gene>
<evidence type="ECO:0000313" key="3">
    <source>
        <dbReference type="EMBL" id="RIA47729.1"/>
    </source>
</evidence>
<comment type="caution">
    <text evidence="3">The sequence shown here is derived from an EMBL/GenBank/DDBJ whole genome shotgun (WGS) entry which is preliminary data.</text>
</comment>
<evidence type="ECO:0000313" key="4">
    <source>
        <dbReference type="Proteomes" id="UP000266273"/>
    </source>
</evidence>
<dbReference type="Pfam" id="PF06347">
    <property type="entry name" value="SH3_4"/>
    <property type="match status" value="2"/>
</dbReference>
<organism evidence="3 4">
    <name type="scientific">Dichotomicrobium thermohalophilum</name>
    <dbReference type="NCBI Taxonomy" id="933063"/>
    <lineage>
        <taxon>Bacteria</taxon>
        <taxon>Pseudomonadati</taxon>
        <taxon>Pseudomonadota</taxon>
        <taxon>Alphaproteobacteria</taxon>
        <taxon>Hyphomicrobiales</taxon>
        <taxon>Hyphomicrobiaceae</taxon>
        <taxon>Dichotomicrobium</taxon>
    </lineage>
</organism>
<dbReference type="Gene3D" id="2.30.30.40">
    <property type="entry name" value="SH3 Domains"/>
    <property type="match status" value="1"/>
</dbReference>
<dbReference type="InterPro" id="IPR003646">
    <property type="entry name" value="SH3-like_bac-type"/>
</dbReference>
<dbReference type="Proteomes" id="UP000266273">
    <property type="component" value="Unassembled WGS sequence"/>
</dbReference>
<accession>A0A397PIL5</accession>
<proteinExistence type="predicted"/>
<dbReference type="InterPro" id="IPR010466">
    <property type="entry name" value="DUF1058"/>
</dbReference>
<feature type="chain" id="PRO_5017281042" evidence="1">
    <location>
        <begin position="26"/>
        <end position="183"/>
    </location>
</feature>
<protein>
    <submittedName>
        <fullName evidence="3">SH3-like domain-containing protein</fullName>
    </submittedName>
</protein>